<dbReference type="Proteomes" id="UP001500418">
    <property type="component" value="Unassembled WGS sequence"/>
</dbReference>
<evidence type="ECO:0000256" key="2">
    <source>
        <dbReference type="ARBA" id="ARBA00022630"/>
    </source>
</evidence>
<dbReference type="Gene3D" id="3.50.50.60">
    <property type="entry name" value="FAD/NAD(P)-binding domain"/>
    <property type="match status" value="2"/>
</dbReference>
<proteinExistence type="predicted"/>
<dbReference type="InterPro" id="IPR036188">
    <property type="entry name" value="FAD/NAD-bd_sf"/>
</dbReference>
<evidence type="ECO:0000256" key="1">
    <source>
        <dbReference type="ARBA" id="ARBA00001974"/>
    </source>
</evidence>
<feature type="domain" description="Reductase C-terminal" evidence="7">
    <location>
        <begin position="343"/>
        <end position="412"/>
    </location>
</feature>
<dbReference type="InterPro" id="IPR016156">
    <property type="entry name" value="FAD/NAD-linked_Rdtase_dimer_sf"/>
</dbReference>
<dbReference type="InterPro" id="IPR028202">
    <property type="entry name" value="Reductase_C"/>
</dbReference>
<evidence type="ECO:0000313" key="8">
    <source>
        <dbReference type="EMBL" id="GAA0935972.1"/>
    </source>
</evidence>
<protein>
    <submittedName>
        <fullName evidence="8">FAD-dependent oxidoreductase</fullName>
    </submittedName>
</protein>
<evidence type="ECO:0000259" key="7">
    <source>
        <dbReference type="Pfam" id="PF14759"/>
    </source>
</evidence>
<sequence length="462" mass="49451">MALDGSLERLRREGHIVVVGASLAGLRAAETLREEGFTGTLTMIGDEPYEPYDRPPLSKQVLLGLVPVGQTALPRRRTLDARWRLGAAATALDMAAKRVTLADGTSVEYDRLLITTGVRSRPWPNELEAGLDGVFVLRTTDDAARLVGRLRAGPRRVLVIGAGFTGSEIASVCRERELPVTVAERGPAPLVGALGGVIGEVAAELQHQYGVDLRCGVMVTGLEGDGAGRLRRAHFSDGAALDAEVAVVALGATRNTEWLAGSGLAAGPRGIACDAGCRAFDVRGIVSDDVFVAGDVARSPHPLFGYQFLSLEHWGNAVAQAEVAAHNMISPGERRRPHLWTPYFWSAQFGVNIKSVGVPNMADQILVGQGSLSEHRFTAAYGYQGRVIAAVAFDQAKWLEFYQRQIEQAAPFPLPFTTVDRRTEGMRPVPAGFPDPSVPTHGPEVTVSGHSPTDQRVTFTPA</sequence>
<dbReference type="Pfam" id="PF14759">
    <property type="entry name" value="Reductase_C"/>
    <property type="match status" value="1"/>
</dbReference>
<dbReference type="InterPro" id="IPR023753">
    <property type="entry name" value="FAD/NAD-binding_dom"/>
</dbReference>
<feature type="region of interest" description="Disordered" evidence="5">
    <location>
        <begin position="425"/>
        <end position="462"/>
    </location>
</feature>
<comment type="caution">
    <text evidence="8">The sequence shown here is derived from an EMBL/GenBank/DDBJ whole genome shotgun (WGS) entry which is preliminary data.</text>
</comment>
<dbReference type="SUPFAM" id="SSF51905">
    <property type="entry name" value="FAD/NAD(P)-binding domain"/>
    <property type="match status" value="2"/>
</dbReference>
<evidence type="ECO:0000256" key="4">
    <source>
        <dbReference type="ARBA" id="ARBA00023002"/>
    </source>
</evidence>
<gene>
    <name evidence="8" type="ORF">GCM10009575_046750</name>
</gene>
<name>A0ABN1Q152_9ACTN</name>
<dbReference type="InterPro" id="IPR050446">
    <property type="entry name" value="FAD-oxidoreductase/Apoptosis"/>
</dbReference>
<keyword evidence="4" id="KW-0560">Oxidoreductase</keyword>
<evidence type="ECO:0000256" key="3">
    <source>
        <dbReference type="ARBA" id="ARBA00022827"/>
    </source>
</evidence>
<evidence type="ECO:0000259" key="6">
    <source>
        <dbReference type="Pfam" id="PF07992"/>
    </source>
</evidence>
<dbReference type="PANTHER" id="PTHR43557">
    <property type="entry name" value="APOPTOSIS-INDUCING FACTOR 1"/>
    <property type="match status" value="1"/>
</dbReference>
<keyword evidence="9" id="KW-1185">Reference proteome</keyword>
<dbReference type="SUPFAM" id="SSF55424">
    <property type="entry name" value="FAD/NAD-linked reductases, dimerisation (C-terminal) domain"/>
    <property type="match status" value="1"/>
</dbReference>
<dbReference type="EMBL" id="BAAAID010000029">
    <property type="protein sequence ID" value="GAA0935972.1"/>
    <property type="molecule type" value="Genomic_DNA"/>
</dbReference>
<dbReference type="PRINTS" id="PR00411">
    <property type="entry name" value="PNDRDTASEI"/>
</dbReference>
<evidence type="ECO:0000256" key="5">
    <source>
        <dbReference type="SAM" id="MobiDB-lite"/>
    </source>
</evidence>
<reference evidence="8 9" key="1">
    <citation type="journal article" date="2019" name="Int. J. Syst. Evol. Microbiol.">
        <title>The Global Catalogue of Microorganisms (GCM) 10K type strain sequencing project: providing services to taxonomists for standard genome sequencing and annotation.</title>
        <authorList>
            <consortium name="The Broad Institute Genomics Platform"/>
            <consortium name="The Broad Institute Genome Sequencing Center for Infectious Disease"/>
            <person name="Wu L."/>
            <person name="Ma J."/>
        </authorList>
    </citation>
    <scope>NUCLEOTIDE SEQUENCE [LARGE SCALE GENOMIC DNA]</scope>
    <source>
        <strain evidence="8 9">JCM 11444</strain>
    </source>
</reference>
<dbReference type="PANTHER" id="PTHR43557:SF2">
    <property type="entry name" value="RIESKE DOMAIN-CONTAINING PROTEIN-RELATED"/>
    <property type="match status" value="1"/>
</dbReference>
<evidence type="ECO:0000313" key="9">
    <source>
        <dbReference type="Proteomes" id="UP001500418"/>
    </source>
</evidence>
<dbReference type="Gene3D" id="3.30.390.30">
    <property type="match status" value="1"/>
</dbReference>
<accession>A0ABN1Q152</accession>
<feature type="domain" description="FAD/NAD(P)-binding" evidence="6">
    <location>
        <begin position="15"/>
        <end position="321"/>
    </location>
</feature>
<keyword evidence="3" id="KW-0274">FAD</keyword>
<feature type="compositionally biased region" description="Polar residues" evidence="5">
    <location>
        <begin position="448"/>
        <end position="462"/>
    </location>
</feature>
<keyword evidence="2" id="KW-0285">Flavoprotein</keyword>
<dbReference type="Pfam" id="PF07992">
    <property type="entry name" value="Pyr_redox_2"/>
    <property type="match status" value="1"/>
</dbReference>
<dbReference type="PRINTS" id="PR00368">
    <property type="entry name" value="FADPNR"/>
</dbReference>
<comment type="cofactor">
    <cofactor evidence="1">
        <name>FAD</name>
        <dbReference type="ChEBI" id="CHEBI:57692"/>
    </cofactor>
</comment>
<organism evidence="8 9">
    <name type="scientific">Streptomyces rhizosphaericus</name>
    <dbReference type="NCBI Taxonomy" id="114699"/>
    <lineage>
        <taxon>Bacteria</taxon>
        <taxon>Bacillati</taxon>
        <taxon>Actinomycetota</taxon>
        <taxon>Actinomycetes</taxon>
        <taxon>Kitasatosporales</taxon>
        <taxon>Streptomycetaceae</taxon>
        <taxon>Streptomyces</taxon>
        <taxon>Streptomyces violaceusniger group</taxon>
    </lineage>
</organism>